<evidence type="ECO:0000313" key="1">
    <source>
        <dbReference type="EMBL" id="AZS12565.1"/>
    </source>
</evidence>
<dbReference type="GeneID" id="55612988"/>
<reference evidence="1 2" key="1">
    <citation type="submission" date="2018-12" db="EMBL/GenBank/DDBJ databases">
        <authorList>
            <person name="Almail A."/>
            <person name="Dorhout K.E."/>
            <person name="Johnson J."/>
            <person name="Jorgensen H.J."/>
            <person name="Tolsma S."/>
            <person name="Garlena R.A."/>
            <person name="Russell D.A."/>
            <person name="Pope W.H."/>
            <person name="Jacobs-Sera D."/>
            <person name="Hatfull G.F."/>
        </authorList>
    </citation>
    <scope>NUCLEOTIDE SEQUENCE [LARGE SCALE GENOMIC DNA]</scope>
</reference>
<dbReference type="EMBL" id="MK279909">
    <property type="protein sequence ID" value="AZS12565.1"/>
    <property type="molecule type" value="Genomic_DNA"/>
</dbReference>
<proteinExistence type="predicted"/>
<evidence type="ECO:0000313" key="2">
    <source>
        <dbReference type="Proteomes" id="UP000288363"/>
    </source>
</evidence>
<gene>
    <name evidence="1" type="primary">29</name>
    <name evidence="1" type="ORF">SEA_DRLUPO_29</name>
</gene>
<sequence length="140" mass="16209">MHPAVLYDKIVHDPEMNSLGITPSRFKELDSIDKRPFDSGYFIVTRWLDQDLHPTINRGPRDLMVWVHTPKDRSRNFLILERILERINDIWASVEAESGTDGVRVTSVKRRGQSGNLEDEGWKTIARNATFSVLYDRNTV</sequence>
<organism evidence="1 2">
    <name type="scientific">Mycobacterium phage DrLupo</name>
    <dbReference type="NCBI Taxonomy" id="2499037"/>
    <lineage>
        <taxon>Viruses</taxon>
        <taxon>Duplodnaviria</taxon>
        <taxon>Heunggongvirae</taxon>
        <taxon>Uroviricota</taxon>
        <taxon>Caudoviricetes</taxon>
        <taxon>Barnyardvirus</taxon>
        <taxon>Barnyardvirus drlupo</taxon>
    </lineage>
</organism>
<dbReference type="Proteomes" id="UP000288363">
    <property type="component" value="Segment"/>
</dbReference>
<dbReference type="KEGG" id="vg:55612988"/>
<accession>A0A3S9UQK0</accession>
<name>A0A3S9UQK0_9CAUD</name>
<protein>
    <submittedName>
        <fullName evidence="1">Tail terminator</fullName>
    </submittedName>
</protein>
<keyword evidence="2" id="KW-1185">Reference proteome</keyword>
<dbReference type="RefSeq" id="YP_009842727.1">
    <property type="nucleotide sequence ID" value="NC_048743.1"/>
</dbReference>